<dbReference type="EnsemblPlants" id="AVESA.00010b.r2.4AG0579440.1">
    <property type="protein sequence ID" value="AVESA.00010b.r2.4AG0579440.1.CDS.1"/>
    <property type="gene ID" value="AVESA.00010b.r2.4AG0579440"/>
</dbReference>
<keyword evidence="2" id="KW-1185">Reference proteome</keyword>
<evidence type="ECO:0000313" key="2">
    <source>
        <dbReference type="Proteomes" id="UP001732700"/>
    </source>
</evidence>
<sequence length="109" mass="12795">MAAHLFSHCRFTKRLWILVKAWLGLPNFNVDDWTEDLSIKDWWTKLACKTKAMASITMLISWTIWKERNARVFNNKFAQLQTLLDIIKREARLWILAGAKSLSFVILGE</sequence>
<dbReference type="Proteomes" id="UP001732700">
    <property type="component" value="Chromosome 4A"/>
</dbReference>
<accession>A0ACD5W723</accession>
<organism evidence="1 2">
    <name type="scientific">Avena sativa</name>
    <name type="common">Oat</name>
    <dbReference type="NCBI Taxonomy" id="4498"/>
    <lineage>
        <taxon>Eukaryota</taxon>
        <taxon>Viridiplantae</taxon>
        <taxon>Streptophyta</taxon>
        <taxon>Embryophyta</taxon>
        <taxon>Tracheophyta</taxon>
        <taxon>Spermatophyta</taxon>
        <taxon>Magnoliopsida</taxon>
        <taxon>Liliopsida</taxon>
        <taxon>Poales</taxon>
        <taxon>Poaceae</taxon>
        <taxon>BOP clade</taxon>
        <taxon>Pooideae</taxon>
        <taxon>Poodae</taxon>
        <taxon>Poeae</taxon>
        <taxon>Poeae Chloroplast Group 1 (Aveneae type)</taxon>
        <taxon>Aveninae</taxon>
        <taxon>Avena</taxon>
    </lineage>
</organism>
<protein>
    <submittedName>
        <fullName evidence="1">Uncharacterized protein</fullName>
    </submittedName>
</protein>
<reference evidence="1" key="2">
    <citation type="submission" date="2025-09" db="UniProtKB">
        <authorList>
            <consortium name="EnsemblPlants"/>
        </authorList>
    </citation>
    <scope>IDENTIFICATION</scope>
</reference>
<name>A0ACD5W723_AVESA</name>
<evidence type="ECO:0000313" key="1">
    <source>
        <dbReference type="EnsemblPlants" id="AVESA.00010b.r2.4AG0579440.1.CDS.1"/>
    </source>
</evidence>
<proteinExistence type="predicted"/>
<reference evidence="1" key="1">
    <citation type="submission" date="2021-05" db="EMBL/GenBank/DDBJ databases">
        <authorList>
            <person name="Scholz U."/>
            <person name="Mascher M."/>
            <person name="Fiebig A."/>
        </authorList>
    </citation>
    <scope>NUCLEOTIDE SEQUENCE [LARGE SCALE GENOMIC DNA]</scope>
</reference>